<keyword evidence="2" id="KW-1133">Transmembrane helix</keyword>
<gene>
    <name evidence="3" type="ORF">SAMN04487893_10251</name>
</gene>
<feature type="transmembrane region" description="Helical" evidence="2">
    <location>
        <begin position="63"/>
        <end position="84"/>
    </location>
</feature>
<dbReference type="Pfam" id="PF03334">
    <property type="entry name" value="PhaG_MnhG_YufB"/>
    <property type="match status" value="1"/>
</dbReference>
<dbReference type="PANTHER" id="PTHR34703">
    <property type="entry name" value="ANTIPORTER SUBUNIT MNHG2-RELATED"/>
    <property type="match status" value="1"/>
</dbReference>
<keyword evidence="2" id="KW-0812">Transmembrane</keyword>
<dbReference type="Proteomes" id="UP000243887">
    <property type="component" value="Unassembled WGS sequence"/>
</dbReference>
<dbReference type="RefSeq" id="WP_090677835.1">
    <property type="nucleotide sequence ID" value="NZ_FORU01000002.1"/>
</dbReference>
<keyword evidence="4" id="KW-1185">Reference proteome</keyword>
<name>A0A1I3M680_9FLAO</name>
<feature type="region of interest" description="Disordered" evidence="1">
    <location>
        <begin position="106"/>
        <end position="126"/>
    </location>
</feature>
<dbReference type="GO" id="GO:0015385">
    <property type="term" value="F:sodium:proton antiporter activity"/>
    <property type="evidence" value="ECO:0007669"/>
    <property type="project" value="TreeGrafter"/>
</dbReference>
<feature type="compositionally biased region" description="Low complexity" evidence="1">
    <location>
        <begin position="108"/>
        <end position="126"/>
    </location>
</feature>
<organism evidence="3 4">
    <name type="scientific">Myroides guanonis</name>
    <dbReference type="NCBI Taxonomy" id="1150112"/>
    <lineage>
        <taxon>Bacteria</taxon>
        <taxon>Pseudomonadati</taxon>
        <taxon>Bacteroidota</taxon>
        <taxon>Flavobacteriia</taxon>
        <taxon>Flavobacteriales</taxon>
        <taxon>Flavobacteriaceae</taxon>
        <taxon>Myroides</taxon>
    </lineage>
</organism>
<evidence type="ECO:0000313" key="3">
    <source>
        <dbReference type="EMBL" id="SFI92501.1"/>
    </source>
</evidence>
<keyword evidence="2" id="KW-0472">Membrane</keyword>
<dbReference type="AlphaFoldDB" id="A0A1I3M680"/>
<dbReference type="NCBIfam" id="NF009314">
    <property type="entry name" value="PRK12674.1-2"/>
    <property type="match status" value="1"/>
</dbReference>
<reference evidence="4" key="1">
    <citation type="submission" date="2016-10" db="EMBL/GenBank/DDBJ databases">
        <authorList>
            <person name="Varghese N."/>
            <person name="Submissions S."/>
        </authorList>
    </citation>
    <scope>NUCLEOTIDE SEQUENCE [LARGE SCALE GENOMIC DNA]</scope>
    <source>
        <strain evidence="4">DSM 26542</strain>
    </source>
</reference>
<evidence type="ECO:0000256" key="2">
    <source>
        <dbReference type="SAM" id="Phobius"/>
    </source>
</evidence>
<protein>
    <submittedName>
        <fullName evidence="3">Multisubunit sodium/proton antiporter, MrpG subunit</fullName>
    </submittedName>
</protein>
<dbReference type="OrthoDB" id="9806575at2"/>
<dbReference type="STRING" id="1150112.SAMN04487893_10251"/>
<feature type="transmembrane region" description="Helical" evidence="2">
    <location>
        <begin position="6"/>
        <end position="25"/>
    </location>
</feature>
<evidence type="ECO:0000313" key="4">
    <source>
        <dbReference type="Proteomes" id="UP000243887"/>
    </source>
</evidence>
<dbReference type="EMBL" id="FORU01000002">
    <property type="protein sequence ID" value="SFI92501.1"/>
    <property type="molecule type" value="Genomic_DNA"/>
</dbReference>
<dbReference type="PANTHER" id="PTHR34703:SF1">
    <property type="entry name" value="ANTIPORTER SUBUNIT MNHG2-RELATED"/>
    <property type="match status" value="1"/>
</dbReference>
<sequence length="126" mass="13656">MTDTFIMVLSTIGAVFILIASIGILRMPDFYTRLSITIKAGTLGIGCILGAAAIHFSEFSITTKVFAIIFFLFITSPVAAFLIARTSYVTGIKLWSGTVMDELKGRYSTPKVSSKESTTSSNKNIE</sequence>
<dbReference type="InterPro" id="IPR005133">
    <property type="entry name" value="PhaG_MnhG_YufB"/>
</dbReference>
<feature type="transmembrane region" description="Helical" evidence="2">
    <location>
        <begin position="37"/>
        <end position="57"/>
    </location>
</feature>
<accession>A0A1I3M680</accession>
<evidence type="ECO:0000256" key="1">
    <source>
        <dbReference type="SAM" id="MobiDB-lite"/>
    </source>
</evidence>
<proteinExistence type="predicted"/>
<dbReference type="NCBIfam" id="TIGR01300">
    <property type="entry name" value="CPA3_mnhG_phaG"/>
    <property type="match status" value="1"/>
</dbReference>